<evidence type="ECO:0000313" key="4">
    <source>
        <dbReference type="EMBL" id="GGS62010.1"/>
    </source>
</evidence>
<evidence type="ECO:0000256" key="2">
    <source>
        <dbReference type="ARBA" id="ARBA00023315"/>
    </source>
</evidence>
<dbReference type="EMBL" id="BMSZ01000011">
    <property type="protein sequence ID" value="GGS62010.1"/>
    <property type="molecule type" value="Genomic_DNA"/>
</dbReference>
<dbReference type="PANTHER" id="PTHR43877">
    <property type="entry name" value="AMINOALKYLPHOSPHONATE N-ACETYLTRANSFERASE-RELATED-RELATED"/>
    <property type="match status" value="1"/>
</dbReference>
<gene>
    <name evidence="4" type="ORF">GCM10010253_41040</name>
</gene>
<reference evidence="5" key="1">
    <citation type="journal article" date="2019" name="Int. J. Syst. Evol. Microbiol.">
        <title>The Global Catalogue of Microorganisms (GCM) 10K type strain sequencing project: providing services to taxonomists for standard genome sequencing and annotation.</title>
        <authorList>
            <consortium name="The Broad Institute Genomics Platform"/>
            <consortium name="The Broad Institute Genome Sequencing Center for Infectious Disease"/>
            <person name="Wu L."/>
            <person name="Ma J."/>
        </authorList>
    </citation>
    <scope>NUCLEOTIDE SEQUENCE [LARGE SCALE GENOMIC DNA]</scope>
    <source>
        <strain evidence="5">JCM 4350</strain>
    </source>
</reference>
<dbReference type="RefSeq" id="WP_069736036.1">
    <property type="nucleotide sequence ID" value="NZ_BMSZ01000011.1"/>
</dbReference>
<organism evidence="4 5">
    <name type="scientific">Streptomyces badius</name>
    <dbReference type="NCBI Taxonomy" id="1941"/>
    <lineage>
        <taxon>Bacteria</taxon>
        <taxon>Bacillati</taxon>
        <taxon>Actinomycetota</taxon>
        <taxon>Actinomycetes</taxon>
        <taxon>Kitasatosporales</taxon>
        <taxon>Streptomycetaceae</taxon>
        <taxon>Streptomyces</taxon>
    </lineage>
</organism>
<comment type="caution">
    <text evidence="4">The sequence shown here is derived from an EMBL/GenBank/DDBJ whole genome shotgun (WGS) entry which is preliminary data.</text>
</comment>
<dbReference type="InterPro" id="IPR000182">
    <property type="entry name" value="GNAT_dom"/>
</dbReference>
<dbReference type="PANTHER" id="PTHR43877:SF1">
    <property type="entry name" value="ACETYLTRANSFERASE"/>
    <property type="match status" value="1"/>
</dbReference>
<keyword evidence="2" id="KW-0012">Acyltransferase</keyword>
<sequence>MPPAKIEIRPYANDDWDAIARIHDAARLDELRNSAGVEAFLTLAQTAEEEGLFDGQLWVAEVDGKVAAFVALDDDEVTWLYVDPQRYRQGIGRALLRHAVAAAGPRVEVTVLDGNPAAQALYAGEGFIVTETRTGPLVGNETFTATGHIMHRDTATAPTSVAG</sequence>
<keyword evidence="5" id="KW-1185">Reference proteome</keyword>
<dbReference type="SUPFAM" id="SSF55729">
    <property type="entry name" value="Acyl-CoA N-acyltransferases (Nat)"/>
    <property type="match status" value="1"/>
</dbReference>
<protein>
    <recommendedName>
        <fullName evidence="3">N-acetyltransferase domain-containing protein</fullName>
    </recommendedName>
</protein>
<name>A0ABQ2TBH3_STRBA</name>
<evidence type="ECO:0000256" key="1">
    <source>
        <dbReference type="ARBA" id="ARBA00022679"/>
    </source>
</evidence>
<dbReference type="Gene3D" id="3.40.630.30">
    <property type="match status" value="1"/>
</dbReference>
<dbReference type="Pfam" id="PF13508">
    <property type="entry name" value="Acetyltransf_7"/>
    <property type="match status" value="1"/>
</dbReference>
<dbReference type="Proteomes" id="UP000659767">
    <property type="component" value="Unassembled WGS sequence"/>
</dbReference>
<dbReference type="PROSITE" id="PS51186">
    <property type="entry name" value="GNAT"/>
    <property type="match status" value="1"/>
</dbReference>
<dbReference type="CDD" id="cd04301">
    <property type="entry name" value="NAT_SF"/>
    <property type="match status" value="1"/>
</dbReference>
<accession>A0ABQ2TBH3</accession>
<evidence type="ECO:0000313" key="5">
    <source>
        <dbReference type="Proteomes" id="UP000659767"/>
    </source>
</evidence>
<dbReference type="InterPro" id="IPR050832">
    <property type="entry name" value="Bact_Acetyltransf"/>
</dbReference>
<evidence type="ECO:0000259" key="3">
    <source>
        <dbReference type="PROSITE" id="PS51186"/>
    </source>
</evidence>
<feature type="domain" description="N-acetyltransferase" evidence="3">
    <location>
        <begin position="6"/>
        <end position="156"/>
    </location>
</feature>
<keyword evidence="1" id="KW-0808">Transferase</keyword>
<proteinExistence type="predicted"/>
<dbReference type="InterPro" id="IPR016181">
    <property type="entry name" value="Acyl_CoA_acyltransferase"/>
</dbReference>